<keyword evidence="3" id="KW-1185">Reference proteome</keyword>
<keyword evidence="1" id="KW-0812">Transmembrane</keyword>
<dbReference type="AlphaFoldDB" id="A0AAN8LR30"/>
<gene>
    <name evidence="2" type="ORF">J4Q44_G00143630</name>
</gene>
<proteinExistence type="predicted"/>
<keyword evidence="1" id="KW-1133">Transmembrane helix</keyword>
<organism evidence="2 3">
    <name type="scientific">Coregonus suidteri</name>
    <dbReference type="NCBI Taxonomy" id="861788"/>
    <lineage>
        <taxon>Eukaryota</taxon>
        <taxon>Metazoa</taxon>
        <taxon>Chordata</taxon>
        <taxon>Craniata</taxon>
        <taxon>Vertebrata</taxon>
        <taxon>Euteleostomi</taxon>
        <taxon>Actinopterygii</taxon>
        <taxon>Neopterygii</taxon>
        <taxon>Teleostei</taxon>
        <taxon>Protacanthopterygii</taxon>
        <taxon>Salmoniformes</taxon>
        <taxon>Salmonidae</taxon>
        <taxon>Coregoninae</taxon>
        <taxon>Coregonus</taxon>
    </lineage>
</organism>
<dbReference type="GO" id="GO:0016324">
    <property type="term" value="C:apical plasma membrane"/>
    <property type="evidence" value="ECO:0007669"/>
    <property type="project" value="TreeGrafter"/>
</dbReference>
<dbReference type="GO" id="GO:0032534">
    <property type="term" value="P:regulation of microvillus assembly"/>
    <property type="evidence" value="ECO:0007669"/>
    <property type="project" value="TreeGrafter"/>
</dbReference>
<feature type="transmembrane region" description="Helical" evidence="1">
    <location>
        <begin position="36"/>
        <end position="59"/>
    </location>
</feature>
<dbReference type="GO" id="GO:0033634">
    <property type="term" value="P:positive regulation of cell-cell adhesion mediated by integrin"/>
    <property type="evidence" value="ECO:0007669"/>
    <property type="project" value="TreeGrafter"/>
</dbReference>
<comment type="caution">
    <text evidence="2">The sequence shown here is derived from an EMBL/GenBank/DDBJ whole genome shotgun (WGS) entry which is preliminary data.</text>
</comment>
<reference evidence="2 3" key="1">
    <citation type="submission" date="2021-04" db="EMBL/GenBank/DDBJ databases">
        <authorList>
            <person name="De Guttry C."/>
            <person name="Zahm M."/>
            <person name="Klopp C."/>
            <person name="Cabau C."/>
            <person name="Louis A."/>
            <person name="Berthelot C."/>
            <person name="Parey E."/>
            <person name="Roest Crollius H."/>
            <person name="Montfort J."/>
            <person name="Robinson-Rechavi M."/>
            <person name="Bucao C."/>
            <person name="Bouchez O."/>
            <person name="Gislard M."/>
            <person name="Lluch J."/>
            <person name="Milhes M."/>
            <person name="Lampietro C."/>
            <person name="Lopez Roques C."/>
            <person name="Donnadieu C."/>
            <person name="Braasch I."/>
            <person name="Desvignes T."/>
            <person name="Postlethwait J."/>
            <person name="Bobe J."/>
            <person name="Wedekind C."/>
            <person name="Guiguen Y."/>
        </authorList>
    </citation>
    <scope>NUCLEOTIDE SEQUENCE [LARGE SCALE GENOMIC DNA]</scope>
    <source>
        <strain evidence="2">Cs_M1</strain>
        <tissue evidence="2">Blood</tissue>
    </source>
</reference>
<dbReference type="EMBL" id="JAGTTL010000012">
    <property type="protein sequence ID" value="KAK6314834.1"/>
    <property type="molecule type" value="Genomic_DNA"/>
</dbReference>
<dbReference type="PANTHER" id="PTHR12067">
    <property type="entry name" value="PODOCALYXIN"/>
    <property type="match status" value="1"/>
</dbReference>
<evidence type="ECO:0000313" key="3">
    <source>
        <dbReference type="Proteomes" id="UP001356427"/>
    </source>
</evidence>
<dbReference type="Proteomes" id="UP001356427">
    <property type="component" value="Unassembled WGS sequence"/>
</dbReference>
<dbReference type="GO" id="GO:0031528">
    <property type="term" value="C:microvillus membrane"/>
    <property type="evidence" value="ECO:0007669"/>
    <property type="project" value="TreeGrafter"/>
</dbReference>
<protein>
    <submittedName>
        <fullName evidence="2">Uncharacterized protein</fullName>
    </submittedName>
</protein>
<evidence type="ECO:0000256" key="1">
    <source>
        <dbReference type="SAM" id="Phobius"/>
    </source>
</evidence>
<evidence type="ECO:0000313" key="2">
    <source>
        <dbReference type="EMBL" id="KAK6314834.1"/>
    </source>
</evidence>
<accession>A0AAN8LR30</accession>
<sequence>MYTTQYPPFRRFQVDNSVVQQYYEKITRKPSDNMTLIAILASCGALLAMIVGFAIYASYHRKSYRKNHQQHLTEELQTVESPVTMTTPRWR</sequence>
<dbReference type="PANTHER" id="PTHR12067:SF5">
    <property type="entry name" value="PODOCALYXIN"/>
    <property type="match status" value="1"/>
</dbReference>
<dbReference type="InterPro" id="IPR017403">
    <property type="entry name" value="PODXL"/>
</dbReference>
<dbReference type="GO" id="GO:0016477">
    <property type="term" value="P:cell migration"/>
    <property type="evidence" value="ECO:0007669"/>
    <property type="project" value="InterPro"/>
</dbReference>
<dbReference type="GO" id="GO:0022408">
    <property type="term" value="P:negative regulation of cell-cell adhesion"/>
    <property type="evidence" value="ECO:0007669"/>
    <property type="project" value="TreeGrafter"/>
</dbReference>
<keyword evidence="1" id="KW-0472">Membrane</keyword>
<name>A0AAN8LR30_9TELE</name>